<dbReference type="Gene3D" id="1.10.238.10">
    <property type="entry name" value="EF-hand"/>
    <property type="match status" value="1"/>
</dbReference>
<comment type="caution">
    <text evidence="6">The sequence shown here is derived from an EMBL/GenBank/DDBJ whole genome shotgun (WGS) entry which is preliminary data.</text>
</comment>
<dbReference type="SMART" id="SM00054">
    <property type="entry name" value="EFh"/>
    <property type="match status" value="2"/>
</dbReference>
<evidence type="ECO:0000256" key="4">
    <source>
        <dbReference type="SAM" id="MobiDB-lite"/>
    </source>
</evidence>
<dbReference type="PANTHER" id="PTHR23055">
    <property type="entry name" value="CALCIUM BINDING PROTEINS"/>
    <property type="match status" value="1"/>
</dbReference>
<dbReference type="InterPro" id="IPR002048">
    <property type="entry name" value="EF_hand_dom"/>
</dbReference>
<evidence type="ECO:0000256" key="2">
    <source>
        <dbReference type="ARBA" id="ARBA00022737"/>
    </source>
</evidence>
<gene>
    <name evidence="6" type="primary">Kcnip2_0</name>
    <name evidence="6" type="ORF">N1851_012097</name>
</gene>
<organism evidence="6 7">
    <name type="scientific">Merluccius polli</name>
    <name type="common">Benguela hake</name>
    <name type="synonym">Merluccius cadenati</name>
    <dbReference type="NCBI Taxonomy" id="89951"/>
    <lineage>
        <taxon>Eukaryota</taxon>
        <taxon>Metazoa</taxon>
        <taxon>Chordata</taxon>
        <taxon>Craniata</taxon>
        <taxon>Vertebrata</taxon>
        <taxon>Euteleostomi</taxon>
        <taxon>Actinopterygii</taxon>
        <taxon>Neopterygii</taxon>
        <taxon>Teleostei</taxon>
        <taxon>Neoteleostei</taxon>
        <taxon>Acanthomorphata</taxon>
        <taxon>Zeiogadaria</taxon>
        <taxon>Gadariae</taxon>
        <taxon>Gadiformes</taxon>
        <taxon>Gadoidei</taxon>
        <taxon>Merlucciidae</taxon>
        <taxon>Merluccius</taxon>
    </lineage>
</organism>
<dbReference type="Pfam" id="PF00036">
    <property type="entry name" value="EF-hand_1"/>
    <property type="match status" value="1"/>
</dbReference>
<feature type="domain" description="EF-hand" evidence="5">
    <location>
        <begin position="203"/>
        <end position="238"/>
    </location>
</feature>
<dbReference type="GO" id="GO:0015459">
    <property type="term" value="F:potassium channel regulator activity"/>
    <property type="evidence" value="ECO:0007669"/>
    <property type="project" value="TreeGrafter"/>
</dbReference>
<dbReference type="InterPro" id="IPR018247">
    <property type="entry name" value="EF_Hand_1_Ca_BS"/>
</dbReference>
<evidence type="ECO:0000256" key="3">
    <source>
        <dbReference type="ARBA" id="ARBA00022837"/>
    </source>
</evidence>
<proteinExistence type="predicted"/>
<dbReference type="SUPFAM" id="SSF47473">
    <property type="entry name" value="EF-hand"/>
    <property type="match status" value="1"/>
</dbReference>
<dbReference type="PRINTS" id="PR00450">
    <property type="entry name" value="RECOVERIN"/>
</dbReference>
<dbReference type="AlphaFoldDB" id="A0AA47MWV9"/>
<keyword evidence="3" id="KW-0106">Calcium</keyword>
<dbReference type="GO" id="GO:1901379">
    <property type="term" value="P:regulation of potassium ion transmembrane transport"/>
    <property type="evidence" value="ECO:0007669"/>
    <property type="project" value="TreeGrafter"/>
</dbReference>
<dbReference type="PROSITE" id="PS50222">
    <property type="entry name" value="EF_HAND_2"/>
    <property type="match status" value="2"/>
</dbReference>
<evidence type="ECO:0000313" key="7">
    <source>
        <dbReference type="Proteomes" id="UP001174136"/>
    </source>
</evidence>
<evidence type="ECO:0000313" key="6">
    <source>
        <dbReference type="EMBL" id="KAK0148183.1"/>
    </source>
</evidence>
<protein>
    <submittedName>
        <fullName evidence="6">Kv channel-interacting protein 2</fullName>
    </submittedName>
</protein>
<dbReference type="PANTHER" id="PTHR23055:SF65">
    <property type="entry name" value="KV CHANNEL-INTERACTING PROTEIN 2"/>
    <property type="match status" value="1"/>
</dbReference>
<evidence type="ECO:0000259" key="5">
    <source>
        <dbReference type="PROSITE" id="PS50222"/>
    </source>
</evidence>
<reference evidence="6" key="1">
    <citation type="journal article" date="2023" name="Front. Mar. Sci.">
        <title>A new Merluccius polli reference genome to investigate the effects of global change in West African waters.</title>
        <authorList>
            <person name="Mateo J.L."/>
            <person name="Blanco-Fernandez C."/>
            <person name="Garcia-Vazquez E."/>
            <person name="Machado-Schiaffino G."/>
        </authorList>
    </citation>
    <scope>NUCLEOTIDE SEQUENCE</scope>
    <source>
        <strain evidence="6">C29</strain>
        <tissue evidence="6">Fin</tissue>
    </source>
</reference>
<keyword evidence="7" id="KW-1185">Reference proteome</keyword>
<dbReference type="InterPro" id="IPR011992">
    <property type="entry name" value="EF-hand-dom_pair"/>
</dbReference>
<dbReference type="GO" id="GO:0005509">
    <property type="term" value="F:calcium ion binding"/>
    <property type="evidence" value="ECO:0007669"/>
    <property type="project" value="InterPro"/>
</dbReference>
<sequence length="323" mass="36400">MWLPGEIHVGLGRCRAPAEPRLCPARAGKRKRLNVGRAPSHVLRLLRGGAGREASSLRLESVIKQSRTPQVDDGRPGDVRMKSSSRDHSLADSAELDRSYEPLTGNLPSKPKKKTIKQRFLKLLPCCRSGSSSSVNQSNEGDDGELSTVYCRPEGLDKLMQQTKFNRRELQILYREFKNECPGGMLNEETFKIIYSQFFPHGDSSMYAHFLFQAFDKQNSGTVSFEDFVTGLSVILRGSMTDKLNWAFNLYDLNKDGYITKEEMTDIMHSIYSMMGKHTYPSMKDNAAKEHVENFFRNRGLHRIRPAGHIASGPRATAKPIAD</sequence>
<evidence type="ECO:0000256" key="1">
    <source>
        <dbReference type="ARBA" id="ARBA00022723"/>
    </source>
</evidence>
<dbReference type="PROSITE" id="PS00018">
    <property type="entry name" value="EF_HAND_1"/>
    <property type="match status" value="1"/>
</dbReference>
<feature type="compositionally biased region" description="Basic and acidic residues" evidence="4">
    <location>
        <begin position="70"/>
        <end position="100"/>
    </location>
</feature>
<accession>A0AA47MWV9</accession>
<name>A0AA47MWV9_MERPO</name>
<keyword evidence="1" id="KW-0479">Metal-binding</keyword>
<dbReference type="CDD" id="cd00051">
    <property type="entry name" value="EFh"/>
    <property type="match status" value="1"/>
</dbReference>
<dbReference type="InterPro" id="IPR028846">
    <property type="entry name" value="Recoverin"/>
</dbReference>
<dbReference type="Pfam" id="PF13833">
    <property type="entry name" value="EF-hand_8"/>
    <property type="match status" value="1"/>
</dbReference>
<dbReference type="GO" id="GO:0008076">
    <property type="term" value="C:voltage-gated potassium channel complex"/>
    <property type="evidence" value="ECO:0007669"/>
    <property type="project" value="TreeGrafter"/>
</dbReference>
<feature type="domain" description="EF-hand" evidence="5">
    <location>
        <begin position="239"/>
        <end position="274"/>
    </location>
</feature>
<dbReference type="Proteomes" id="UP001174136">
    <property type="component" value="Unassembled WGS sequence"/>
</dbReference>
<dbReference type="EMBL" id="JAOPHQ010002081">
    <property type="protein sequence ID" value="KAK0148183.1"/>
    <property type="molecule type" value="Genomic_DNA"/>
</dbReference>
<feature type="region of interest" description="Disordered" evidence="4">
    <location>
        <begin position="66"/>
        <end position="114"/>
    </location>
</feature>
<keyword evidence="2" id="KW-0677">Repeat</keyword>